<keyword evidence="3 7" id="KW-1133">Transmembrane helix</keyword>
<sequence>MSSPVNMSDPTAVAAMMAEQAAQMAAVKSFNIEAFTLMVIGLMATSLRTYSRATTVGFSNFQADDYLVWVGTVGHCFETGLAFSVGEHAHGLANDAMTPEQRAALSPDSPEYQMRVLGSKIQLWGWSTYATLLWCLKASMCTFFLRLTDGLHIYKMRIYIGFGFIVASWLALGLTLLTSCRPFHEYWQINPDPGRYCHPAVSPAIVWTFLAMNVSTDLYLISIPIPLLFTANVTWRKRVALVSVFCCGLFVTAAAILRVILIVSDSKNGAFLAGSWAVRETFVAVITTNMPMLFPLFRRWMNPCLGRISSRIGTYGYRGKSTGASSRNLPPHQRAIQTVGKQRMRKQQQSLNHITNLSVTYANESEERIYELHTVGATAPAGTGVVTEIIGGEGKDDKGVVTRGHHRHHHDDDDAHGEEQDRISDLSSELSSSSPVPGIGIQRRVEIVVEEEQTDLPSGASGNFVAVSSGGGPASAGTGSGRNRSSTVESRGPGAARTSYFADHVKSENYKRI</sequence>
<dbReference type="InterPro" id="IPR052337">
    <property type="entry name" value="SAT4-like"/>
</dbReference>
<comment type="caution">
    <text evidence="9">The sequence shown here is derived from an EMBL/GenBank/DDBJ whole genome shotgun (WGS) entry which is preliminary data.</text>
</comment>
<reference evidence="9" key="1">
    <citation type="submission" date="2021-01" db="EMBL/GenBank/DDBJ databases">
        <title>Deciphering the adaptive evolutionary patterns associated with biogeogrpahic diversity in the finger millet blast pathogen Magnaporthe oryzae in Eastern Africa.</title>
        <authorList>
            <person name="Onyema G."/>
            <person name="Shittu T.A."/>
            <person name="Dodsworth S."/>
            <person name="Devilliers S."/>
            <person name="Muthumeenakshi S."/>
            <person name="Sreenivasaprasad S."/>
        </authorList>
    </citation>
    <scope>NUCLEOTIDE SEQUENCE</scope>
    <source>
        <strain evidence="9">D15/s37</strain>
    </source>
</reference>
<feature type="region of interest" description="Disordered" evidence="6">
    <location>
        <begin position="453"/>
        <end position="513"/>
    </location>
</feature>
<feature type="region of interest" description="Disordered" evidence="6">
    <location>
        <begin position="390"/>
        <end position="438"/>
    </location>
</feature>
<dbReference type="EMBL" id="JABSND010000129">
    <property type="protein sequence ID" value="KAI6296678.1"/>
    <property type="molecule type" value="Genomic_DNA"/>
</dbReference>
<evidence type="ECO:0000256" key="7">
    <source>
        <dbReference type="SAM" id="Phobius"/>
    </source>
</evidence>
<feature type="domain" description="Rhodopsin" evidence="8">
    <location>
        <begin position="47"/>
        <end position="299"/>
    </location>
</feature>
<proteinExistence type="inferred from homology"/>
<evidence type="ECO:0000259" key="8">
    <source>
        <dbReference type="Pfam" id="PF20684"/>
    </source>
</evidence>
<name>A0ABQ8NGE0_PYRGI</name>
<feature type="transmembrane region" description="Helical" evidence="7">
    <location>
        <begin position="159"/>
        <end position="184"/>
    </location>
</feature>
<dbReference type="InterPro" id="IPR049326">
    <property type="entry name" value="Rhodopsin_dom_fungi"/>
</dbReference>
<gene>
    <name evidence="9" type="ORF">MCOR33_006793</name>
</gene>
<comment type="subcellular location">
    <subcellularLocation>
        <location evidence="1">Membrane</location>
        <topology evidence="1">Multi-pass membrane protein</topology>
    </subcellularLocation>
</comment>
<comment type="similarity">
    <text evidence="5">Belongs to the SAT4 family.</text>
</comment>
<dbReference type="Proteomes" id="UP001059893">
    <property type="component" value="Unassembled WGS sequence"/>
</dbReference>
<evidence type="ECO:0000256" key="3">
    <source>
        <dbReference type="ARBA" id="ARBA00022989"/>
    </source>
</evidence>
<dbReference type="Pfam" id="PF20684">
    <property type="entry name" value="Fung_rhodopsin"/>
    <property type="match status" value="1"/>
</dbReference>
<dbReference type="PANTHER" id="PTHR33048">
    <property type="entry name" value="PTH11-LIKE INTEGRAL MEMBRANE PROTEIN (AFU_ORTHOLOGUE AFUA_5G11245)"/>
    <property type="match status" value="1"/>
</dbReference>
<evidence type="ECO:0000256" key="5">
    <source>
        <dbReference type="ARBA" id="ARBA00038359"/>
    </source>
</evidence>
<evidence type="ECO:0000256" key="6">
    <source>
        <dbReference type="SAM" id="MobiDB-lite"/>
    </source>
</evidence>
<keyword evidence="10" id="KW-1185">Reference proteome</keyword>
<keyword evidence="2 7" id="KW-0812">Transmembrane</keyword>
<evidence type="ECO:0000256" key="2">
    <source>
        <dbReference type="ARBA" id="ARBA00022692"/>
    </source>
</evidence>
<feature type="compositionally biased region" description="Low complexity" evidence="6">
    <location>
        <begin position="425"/>
        <end position="438"/>
    </location>
</feature>
<dbReference type="PANTHER" id="PTHR33048:SF47">
    <property type="entry name" value="INTEGRAL MEMBRANE PROTEIN-RELATED"/>
    <property type="match status" value="1"/>
</dbReference>
<evidence type="ECO:0000313" key="10">
    <source>
        <dbReference type="Proteomes" id="UP001059893"/>
    </source>
</evidence>
<protein>
    <recommendedName>
        <fullName evidence="8">Rhodopsin domain-containing protein</fullName>
    </recommendedName>
</protein>
<keyword evidence="4 7" id="KW-0472">Membrane</keyword>
<accession>A0ABQ8NGE0</accession>
<feature type="transmembrane region" description="Helical" evidence="7">
    <location>
        <begin position="241"/>
        <end position="264"/>
    </location>
</feature>
<evidence type="ECO:0000256" key="4">
    <source>
        <dbReference type="ARBA" id="ARBA00023136"/>
    </source>
</evidence>
<feature type="compositionally biased region" description="Gly residues" evidence="6">
    <location>
        <begin position="469"/>
        <end position="480"/>
    </location>
</feature>
<feature type="transmembrane region" description="Helical" evidence="7">
    <location>
        <begin position="204"/>
        <end position="229"/>
    </location>
</feature>
<evidence type="ECO:0000256" key="1">
    <source>
        <dbReference type="ARBA" id="ARBA00004141"/>
    </source>
</evidence>
<organism evidence="9 10">
    <name type="scientific">Pyricularia grisea</name>
    <name type="common">Crabgrass-specific blast fungus</name>
    <name type="synonym">Magnaporthe grisea</name>
    <dbReference type="NCBI Taxonomy" id="148305"/>
    <lineage>
        <taxon>Eukaryota</taxon>
        <taxon>Fungi</taxon>
        <taxon>Dikarya</taxon>
        <taxon>Ascomycota</taxon>
        <taxon>Pezizomycotina</taxon>
        <taxon>Sordariomycetes</taxon>
        <taxon>Sordariomycetidae</taxon>
        <taxon>Magnaporthales</taxon>
        <taxon>Pyriculariaceae</taxon>
        <taxon>Pyricularia</taxon>
    </lineage>
</organism>
<feature type="compositionally biased region" description="Basic and acidic residues" evidence="6">
    <location>
        <begin position="503"/>
        <end position="513"/>
    </location>
</feature>
<evidence type="ECO:0000313" key="9">
    <source>
        <dbReference type="EMBL" id="KAI6296678.1"/>
    </source>
</evidence>
<feature type="transmembrane region" description="Helical" evidence="7">
    <location>
        <begin position="276"/>
        <end position="297"/>
    </location>
</feature>
<feature type="compositionally biased region" description="Basic and acidic residues" evidence="6">
    <location>
        <begin position="410"/>
        <end position="424"/>
    </location>
</feature>
<feature type="transmembrane region" description="Helical" evidence="7">
    <location>
        <begin position="123"/>
        <end position="147"/>
    </location>
</feature>